<dbReference type="KEGG" id="pbv:AR543_13280"/>
<dbReference type="FunFam" id="3.40.50.300:FF:000425">
    <property type="entry name" value="Probable ABC transporter, ATP-binding subunit"/>
    <property type="match status" value="1"/>
</dbReference>
<evidence type="ECO:0000256" key="1">
    <source>
        <dbReference type="ARBA" id="ARBA00005417"/>
    </source>
</evidence>
<dbReference type="SUPFAM" id="SSF52540">
    <property type="entry name" value="P-loop containing nucleoside triphosphate hydrolases"/>
    <property type="match status" value="1"/>
</dbReference>
<dbReference type="InterPro" id="IPR027417">
    <property type="entry name" value="P-loop_NTPase"/>
</dbReference>
<comment type="catalytic activity">
    <reaction evidence="5">
        <text>a quaternary ammonium(out) + ATP + H2O = a quaternary ammonium(in) + ADP + phosphate + H(+)</text>
        <dbReference type="Rhea" id="RHEA:11036"/>
        <dbReference type="ChEBI" id="CHEBI:15377"/>
        <dbReference type="ChEBI" id="CHEBI:15378"/>
        <dbReference type="ChEBI" id="CHEBI:30616"/>
        <dbReference type="ChEBI" id="CHEBI:35267"/>
        <dbReference type="ChEBI" id="CHEBI:43474"/>
        <dbReference type="ChEBI" id="CHEBI:456216"/>
        <dbReference type="EC" id="7.6.2.9"/>
    </reaction>
</comment>
<keyword evidence="3" id="KW-0547">Nucleotide-binding</keyword>
<evidence type="ECO:0000313" key="11">
    <source>
        <dbReference type="Proteomes" id="UP000078148"/>
    </source>
</evidence>
<protein>
    <recommendedName>
        <fullName evidence="8">Carnitine transport ATP-binding protein OpuCA</fullName>
        <ecNumber evidence="7">7.6.2.9</ecNumber>
    </recommendedName>
</protein>
<evidence type="ECO:0000313" key="10">
    <source>
        <dbReference type="EMBL" id="ANF96883.1"/>
    </source>
</evidence>
<dbReference type="Pfam" id="PF00005">
    <property type="entry name" value="ABC_tran"/>
    <property type="match status" value="1"/>
</dbReference>
<organism evidence="10 11">
    <name type="scientific">Paenibacillus bovis</name>
    <dbReference type="NCBI Taxonomy" id="1616788"/>
    <lineage>
        <taxon>Bacteria</taxon>
        <taxon>Bacillati</taxon>
        <taxon>Bacillota</taxon>
        <taxon>Bacilli</taxon>
        <taxon>Bacillales</taxon>
        <taxon>Paenibacillaceae</taxon>
        <taxon>Paenibacillus</taxon>
    </lineage>
</organism>
<keyword evidence="2" id="KW-0813">Transport</keyword>
<dbReference type="Proteomes" id="UP000078148">
    <property type="component" value="Chromosome"/>
</dbReference>
<name>A0A172ZH71_9BACL</name>
<evidence type="ECO:0000256" key="8">
    <source>
        <dbReference type="ARBA" id="ARBA00070305"/>
    </source>
</evidence>
<evidence type="ECO:0000256" key="5">
    <source>
        <dbReference type="ARBA" id="ARBA00052482"/>
    </source>
</evidence>
<evidence type="ECO:0000259" key="9">
    <source>
        <dbReference type="PROSITE" id="PS50893"/>
    </source>
</evidence>
<dbReference type="SMART" id="SM00382">
    <property type="entry name" value="AAA"/>
    <property type="match status" value="1"/>
</dbReference>
<gene>
    <name evidence="10" type="ORF">AR543_13280</name>
</gene>
<comment type="subunit">
    <text evidence="6">The complex is composed of two ATP-binding proteins (OpuCA), two transmembrane proteins (OpuCB and OpuCD) and a solute-binding protein (OpuCC).</text>
</comment>
<dbReference type="OrthoDB" id="9802264at2"/>
<dbReference type="PROSITE" id="PS50893">
    <property type="entry name" value="ABC_TRANSPORTER_2"/>
    <property type="match status" value="1"/>
</dbReference>
<evidence type="ECO:0000256" key="2">
    <source>
        <dbReference type="ARBA" id="ARBA00022448"/>
    </source>
</evidence>
<accession>A0A172ZH71</accession>
<dbReference type="GO" id="GO:0005524">
    <property type="term" value="F:ATP binding"/>
    <property type="evidence" value="ECO:0007669"/>
    <property type="project" value="UniProtKB-KW"/>
</dbReference>
<dbReference type="InterPro" id="IPR003439">
    <property type="entry name" value="ABC_transporter-like_ATP-bd"/>
</dbReference>
<dbReference type="GO" id="GO:0016887">
    <property type="term" value="F:ATP hydrolysis activity"/>
    <property type="evidence" value="ECO:0007669"/>
    <property type="project" value="InterPro"/>
</dbReference>
<evidence type="ECO:0000256" key="6">
    <source>
        <dbReference type="ARBA" id="ARBA00063934"/>
    </source>
</evidence>
<dbReference type="Gene3D" id="3.40.50.300">
    <property type="entry name" value="P-loop containing nucleotide triphosphate hydrolases"/>
    <property type="match status" value="1"/>
</dbReference>
<dbReference type="GO" id="GO:0015418">
    <property type="term" value="F:ABC-type quaternary ammonium compound transporting activity"/>
    <property type="evidence" value="ECO:0007669"/>
    <property type="project" value="UniProtKB-EC"/>
</dbReference>
<dbReference type="InterPro" id="IPR017871">
    <property type="entry name" value="ABC_transporter-like_CS"/>
</dbReference>
<keyword evidence="4 10" id="KW-0067">ATP-binding</keyword>
<dbReference type="InterPro" id="IPR003593">
    <property type="entry name" value="AAA+_ATPase"/>
</dbReference>
<keyword evidence="11" id="KW-1185">Reference proteome</keyword>
<sequence length="257" mass="28754">MITFEQVSKRYEDGTTAVQPLDLHIEKGEFFVLVGPSGCGKTTTLKMINRLIEPTQGSIYVNGTDHNTIQVHKLRQQIGYVLQQIALFPHMTVEENIAVTPDLLHWDRDKTSKRIDELLHMVGMDPAVFRSRRPDELSGGQQQRIGVIRALAADPPVVLMDEPFSALDPIARERLQNDLLELQQTIRKTIVFVTHDIQEAIKLGDRIAVMDGGAIVQVDTPQQLLQHPANSFVEQFFQSVRQSGIPTYPGSGNEGPL</sequence>
<reference evidence="11" key="1">
    <citation type="submission" date="2015-10" db="EMBL/GenBank/DDBJ databases">
        <title>Genome of Paenibacillus bovis sp. nov.</title>
        <authorList>
            <person name="Wu Z."/>
            <person name="Gao C."/>
            <person name="Liu Z."/>
            <person name="Zheng H."/>
        </authorList>
    </citation>
    <scope>NUCLEOTIDE SEQUENCE [LARGE SCALE GENOMIC DNA]</scope>
    <source>
        <strain evidence="11">BD3526</strain>
    </source>
</reference>
<comment type="similarity">
    <text evidence="1">Belongs to the ABC transporter superfamily.</text>
</comment>
<evidence type="ECO:0000256" key="4">
    <source>
        <dbReference type="ARBA" id="ARBA00022840"/>
    </source>
</evidence>
<dbReference type="PANTHER" id="PTHR43117:SF4">
    <property type="entry name" value="OSMOPROTECTANT IMPORT ATP-BINDING PROTEIN OSMV"/>
    <property type="match status" value="1"/>
</dbReference>
<dbReference type="AlphaFoldDB" id="A0A172ZH71"/>
<proteinExistence type="inferred from homology"/>
<dbReference type="EC" id="7.6.2.9" evidence="7"/>
<evidence type="ECO:0000256" key="7">
    <source>
        <dbReference type="ARBA" id="ARBA00066388"/>
    </source>
</evidence>
<feature type="domain" description="ABC transporter" evidence="9">
    <location>
        <begin position="2"/>
        <end position="237"/>
    </location>
</feature>
<dbReference type="EMBL" id="CP013023">
    <property type="protein sequence ID" value="ANF96883.1"/>
    <property type="molecule type" value="Genomic_DNA"/>
</dbReference>
<reference evidence="10 11" key="2">
    <citation type="journal article" date="2016" name="Int. J. Syst. Evol. Microbiol.">
        <title>Paenibacillus bovis sp. nov., isolated from raw yak (Bos grunniens) milk.</title>
        <authorList>
            <person name="Gao C."/>
            <person name="Han J."/>
            <person name="Liu Z."/>
            <person name="Xu X."/>
            <person name="Hang F."/>
            <person name="Wu Z."/>
        </authorList>
    </citation>
    <scope>NUCLEOTIDE SEQUENCE [LARGE SCALE GENOMIC DNA]</scope>
    <source>
        <strain evidence="10 11">BD3526</strain>
    </source>
</reference>
<dbReference type="STRING" id="1616788.AR543_13280"/>
<dbReference type="PANTHER" id="PTHR43117">
    <property type="entry name" value="OSMOPROTECTANT IMPORT ATP-BINDING PROTEIN OSMV"/>
    <property type="match status" value="1"/>
</dbReference>
<evidence type="ECO:0000256" key="3">
    <source>
        <dbReference type="ARBA" id="ARBA00022741"/>
    </source>
</evidence>
<dbReference type="PROSITE" id="PS00211">
    <property type="entry name" value="ABC_TRANSPORTER_1"/>
    <property type="match status" value="1"/>
</dbReference>